<comment type="caution">
    <text evidence="1">The sequence shown here is derived from an EMBL/GenBank/DDBJ whole genome shotgun (WGS) entry which is preliminary data.</text>
</comment>
<dbReference type="InterPro" id="IPR043720">
    <property type="entry name" value="DUF5661"/>
</dbReference>
<name>A0A2T0BHI6_9CLOT</name>
<reference evidence="1 2" key="1">
    <citation type="submission" date="2018-03" db="EMBL/GenBank/DDBJ databases">
        <title>Genome sequence of Clostridium vincentii DSM 10228.</title>
        <authorList>
            <person name="Poehlein A."/>
            <person name="Daniel R."/>
        </authorList>
    </citation>
    <scope>NUCLEOTIDE SEQUENCE [LARGE SCALE GENOMIC DNA]</scope>
    <source>
        <strain evidence="1 2">DSM 10228</strain>
    </source>
</reference>
<protein>
    <submittedName>
        <fullName evidence="1">Uncharacterized protein</fullName>
    </submittedName>
</protein>
<gene>
    <name evidence="1" type="ORF">CLVI_09060</name>
</gene>
<proteinExistence type="predicted"/>
<dbReference type="AlphaFoldDB" id="A0A2T0BHI6"/>
<evidence type="ECO:0000313" key="2">
    <source>
        <dbReference type="Proteomes" id="UP000239471"/>
    </source>
</evidence>
<dbReference type="RefSeq" id="WP_106058933.1">
    <property type="nucleotide sequence ID" value="NZ_PVXQ01000007.1"/>
</dbReference>
<evidence type="ECO:0000313" key="1">
    <source>
        <dbReference type="EMBL" id="PRR83359.1"/>
    </source>
</evidence>
<dbReference type="EMBL" id="PVXQ01000007">
    <property type="protein sequence ID" value="PRR83359.1"/>
    <property type="molecule type" value="Genomic_DNA"/>
</dbReference>
<dbReference type="Proteomes" id="UP000239471">
    <property type="component" value="Unassembled WGS sequence"/>
</dbReference>
<sequence length="108" mass="12665">MKHSNWIIWRLRDEPNKKSFTLDEASKIAKTLGIDFSKQEFDLEQFKIGLNVELEHGDKFPQANVTQNDPILTGKIALAHLLEFPDYYIRIKKLEDEATAYWSAKRKK</sequence>
<keyword evidence="2" id="KW-1185">Reference proteome</keyword>
<dbReference type="OrthoDB" id="5515006at2"/>
<organism evidence="1 2">
    <name type="scientific">Clostridium vincentii</name>
    <dbReference type="NCBI Taxonomy" id="52704"/>
    <lineage>
        <taxon>Bacteria</taxon>
        <taxon>Bacillati</taxon>
        <taxon>Bacillota</taxon>
        <taxon>Clostridia</taxon>
        <taxon>Eubacteriales</taxon>
        <taxon>Clostridiaceae</taxon>
        <taxon>Clostridium</taxon>
    </lineage>
</organism>
<accession>A0A2T0BHI6</accession>
<dbReference type="Pfam" id="PF18905">
    <property type="entry name" value="DUF5661"/>
    <property type="match status" value="1"/>
</dbReference>